<dbReference type="InterPro" id="IPR016032">
    <property type="entry name" value="Sig_transdc_resp-reg_C-effctor"/>
</dbReference>
<keyword evidence="1" id="KW-0238">DNA-binding</keyword>
<dbReference type="GO" id="GO:0006355">
    <property type="term" value="P:regulation of DNA-templated transcription"/>
    <property type="evidence" value="ECO:0007669"/>
    <property type="project" value="InterPro"/>
</dbReference>
<accession>A0A291DXX7</accession>
<dbReference type="SUPFAM" id="SSF46894">
    <property type="entry name" value="C-terminal effector domain of the bipartite response regulators"/>
    <property type="match status" value="1"/>
</dbReference>
<evidence type="ECO:0000313" key="4">
    <source>
        <dbReference type="Proteomes" id="UP000217979"/>
    </source>
</evidence>
<dbReference type="EMBL" id="CP023525">
    <property type="protein sequence ID" value="ATF92583.1"/>
    <property type="molecule type" value="Genomic_DNA"/>
</dbReference>
<sequence>MQRACIISDDFFYLVGVEEMTSNGVDTIFFFDINRCMKELSSRTYSLYIISLHSLTVSHQLVRKMAEHNLKIIMVYDIPAEMLYSHARCLSKRDSIENINRFFIDTALGRAKVENNITFRQMLIIKKLVAGKTQHLIAREDGCSIKTVSGIRNRLMVKLGLKPMNDLSLLIIDMVICSVKSDGIYKQ</sequence>
<name>A0A291DXX7_9ENTR</name>
<organism evidence="3 4">
    <name type="scientific">Cedecea neteri</name>
    <dbReference type="NCBI Taxonomy" id="158822"/>
    <lineage>
        <taxon>Bacteria</taxon>
        <taxon>Pseudomonadati</taxon>
        <taxon>Pseudomonadota</taxon>
        <taxon>Gammaproteobacteria</taxon>
        <taxon>Enterobacterales</taxon>
        <taxon>Enterobacteriaceae</taxon>
        <taxon>Cedecea</taxon>
    </lineage>
</organism>
<dbReference type="Gene3D" id="1.10.10.10">
    <property type="entry name" value="Winged helix-like DNA-binding domain superfamily/Winged helix DNA-binding domain"/>
    <property type="match status" value="1"/>
</dbReference>
<dbReference type="GO" id="GO:0003677">
    <property type="term" value="F:DNA binding"/>
    <property type="evidence" value="ECO:0007669"/>
    <property type="project" value="UniProtKB-KW"/>
</dbReference>
<feature type="domain" description="HTH luxR-type" evidence="2">
    <location>
        <begin position="117"/>
        <end position="162"/>
    </location>
</feature>
<gene>
    <name evidence="3" type="ORF">CO704_11030</name>
</gene>
<dbReference type="InterPro" id="IPR000792">
    <property type="entry name" value="Tscrpt_reg_LuxR_C"/>
</dbReference>
<evidence type="ECO:0000313" key="3">
    <source>
        <dbReference type="EMBL" id="ATF92583.1"/>
    </source>
</evidence>
<evidence type="ECO:0000259" key="2">
    <source>
        <dbReference type="Pfam" id="PF00196"/>
    </source>
</evidence>
<protein>
    <recommendedName>
        <fullName evidence="2">HTH luxR-type domain-containing protein</fullName>
    </recommendedName>
</protein>
<reference evidence="3 4" key="1">
    <citation type="submission" date="2017-09" db="EMBL/GenBank/DDBJ databases">
        <title>FDA dAtabase for Regulatory Grade micrObial Sequences (FDA-ARGOS): Supporting development and validation of Infectious Disease Dx tests.</title>
        <authorList>
            <person name="Minogue T."/>
            <person name="Wolcott M."/>
            <person name="Wasieloski L."/>
            <person name="Aguilar W."/>
            <person name="Moore D."/>
            <person name="Tallon L."/>
            <person name="Sadzewicz L."/>
            <person name="Ott S."/>
            <person name="Zhao X."/>
            <person name="Nagaraj S."/>
            <person name="Vavikolanu K."/>
            <person name="Aluvathingal J."/>
            <person name="Nadendla S."/>
            <person name="Sichtig H."/>
        </authorList>
    </citation>
    <scope>NUCLEOTIDE SEQUENCE [LARGE SCALE GENOMIC DNA]</scope>
    <source>
        <strain evidence="3 4">FDAARGOS_392</strain>
    </source>
</reference>
<dbReference type="AlphaFoldDB" id="A0A291DXX7"/>
<proteinExistence type="predicted"/>
<dbReference type="Pfam" id="PF00196">
    <property type="entry name" value="GerE"/>
    <property type="match status" value="1"/>
</dbReference>
<evidence type="ECO:0000256" key="1">
    <source>
        <dbReference type="ARBA" id="ARBA00023125"/>
    </source>
</evidence>
<dbReference type="InterPro" id="IPR036388">
    <property type="entry name" value="WH-like_DNA-bd_sf"/>
</dbReference>
<dbReference type="Proteomes" id="UP000217979">
    <property type="component" value="Chromosome"/>
</dbReference>